<evidence type="ECO:0008006" key="4">
    <source>
        <dbReference type="Google" id="ProtNLM"/>
    </source>
</evidence>
<comment type="caution">
    <text evidence="2">The sequence shown here is derived from an EMBL/GenBank/DDBJ whole genome shotgun (WGS) entry which is preliminary data.</text>
</comment>
<organism evidence="2 3">
    <name type="scientific">Dunaliella salina</name>
    <name type="common">Green alga</name>
    <name type="synonym">Protococcus salinus</name>
    <dbReference type="NCBI Taxonomy" id="3046"/>
    <lineage>
        <taxon>Eukaryota</taxon>
        <taxon>Viridiplantae</taxon>
        <taxon>Chlorophyta</taxon>
        <taxon>core chlorophytes</taxon>
        <taxon>Chlorophyceae</taxon>
        <taxon>CS clade</taxon>
        <taxon>Chlamydomonadales</taxon>
        <taxon>Dunaliellaceae</taxon>
        <taxon>Dunaliella</taxon>
    </lineage>
</organism>
<keyword evidence="1" id="KW-0732">Signal</keyword>
<sequence length="75" mass="8358">MELQARRKFFCLAAAFLGSVPPCRAGKHLMRMQQASGDWPQQTSSDVYLKHNITSCNACPIKMSQRNTRAGLQSS</sequence>
<gene>
    <name evidence="2" type="ORF">DUNSADRAFT_17951</name>
</gene>
<evidence type="ECO:0000313" key="3">
    <source>
        <dbReference type="Proteomes" id="UP000815325"/>
    </source>
</evidence>
<feature type="signal peptide" evidence="1">
    <location>
        <begin position="1"/>
        <end position="25"/>
    </location>
</feature>
<reference evidence="2" key="1">
    <citation type="submission" date="2017-08" db="EMBL/GenBank/DDBJ databases">
        <authorList>
            <person name="Polle J.E."/>
            <person name="Barry K."/>
            <person name="Cushman J."/>
            <person name="Schmutz J."/>
            <person name="Tran D."/>
            <person name="Hathwaick L.T."/>
            <person name="Yim W.C."/>
            <person name="Jenkins J."/>
            <person name="Mckie-Krisberg Z.M."/>
            <person name="Prochnik S."/>
            <person name="Lindquist E."/>
            <person name="Dockter R.B."/>
            <person name="Adam C."/>
            <person name="Molina H."/>
            <person name="Bunkerborg J."/>
            <person name="Jin E."/>
            <person name="Buchheim M."/>
            <person name="Magnuson J."/>
        </authorList>
    </citation>
    <scope>NUCLEOTIDE SEQUENCE</scope>
    <source>
        <strain evidence="2">CCAP 19/18</strain>
    </source>
</reference>
<proteinExistence type="predicted"/>
<protein>
    <recommendedName>
        <fullName evidence="4">Encoded protein</fullName>
    </recommendedName>
</protein>
<accession>A0ABQ7GZJ2</accession>
<keyword evidence="3" id="KW-1185">Reference proteome</keyword>
<name>A0ABQ7GZJ2_DUNSA</name>
<dbReference type="EMBL" id="MU069525">
    <property type="protein sequence ID" value="KAF5840034.1"/>
    <property type="molecule type" value="Genomic_DNA"/>
</dbReference>
<evidence type="ECO:0000313" key="2">
    <source>
        <dbReference type="EMBL" id="KAF5840034.1"/>
    </source>
</evidence>
<evidence type="ECO:0000256" key="1">
    <source>
        <dbReference type="SAM" id="SignalP"/>
    </source>
</evidence>
<feature type="chain" id="PRO_5046537828" description="Encoded protein" evidence="1">
    <location>
        <begin position="26"/>
        <end position="75"/>
    </location>
</feature>
<dbReference type="Proteomes" id="UP000815325">
    <property type="component" value="Unassembled WGS sequence"/>
</dbReference>